<dbReference type="AlphaFoldDB" id="A0A9X0YT17"/>
<keyword evidence="2" id="KW-1185">Reference proteome</keyword>
<dbReference type="Gene3D" id="1.10.472.60">
    <property type="entry name" value="putative protein disulfide isomerase domain"/>
    <property type="match status" value="1"/>
</dbReference>
<dbReference type="CDD" id="cd03025">
    <property type="entry name" value="DsbA_FrnE_like"/>
    <property type="match status" value="1"/>
</dbReference>
<dbReference type="EMBL" id="JAGGMB010000008">
    <property type="protein sequence ID" value="MBP2078317.1"/>
    <property type="molecule type" value="Genomic_DNA"/>
</dbReference>
<dbReference type="PANTHER" id="PTHR13887:SF54">
    <property type="entry name" value="DSBA FAMILY PROTEIN"/>
    <property type="match status" value="1"/>
</dbReference>
<dbReference type="PANTHER" id="PTHR13887">
    <property type="entry name" value="GLUTATHIONE S-TRANSFERASE KAPPA"/>
    <property type="match status" value="1"/>
</dbReference>
<evidence type="ECO:0000313" key="1">
    <source>
        <dbReference type="EMBL" id="MBP2078317.1"/>
    </source>
</evidence>
<reference evidence="1" key="1">
    <citation type="submission" date="2021-03" db="EMBL/GenBank/DDBJ databases">
        <title>Genomic Encyclopedia of Type Strains, Phase IV (KMG-IV): sequencing the most valuable type-strain genomes for metagenomic binning, comparative biology and taxonomic classification.</title>
        <authorList>
            <person name="Goeker M."/>
        </authorList>
    </citation>
    <scope>NUCLEOTIDE SEQUENCE</scope>
    <source>
        <strain evidence="1">DSM 107338</strain>
    </source>
</reference>
<accession>A0A9X0YT17</accession>
<dbReference type="Proteomes" id="UP001138793">
    <property type="component" value="Unassembled WGS sequence"/>
</dbReference>
<comment type="caution">
    <text evidence="1">The sequence shown here is derived from an EMBL/GenBank/DDBJ whole genome shotgun (WGS) entry which is preliminary data.</text>
</comment>
<dbReference type="SUPFAM" id="SSF52833">
    <property type="entry name" value="Thioredoxin-like"/>
    <property type="match status" value="1"/>
</dbReference>
<protein>
    <submittedName>
        <fullName evidence="1">DsbA family dithiol-disulfide isomerase</fullName>
    </submittedName>
</protein>
<dbReference type="GO" id="GO:0016853">
    <property type="term" value="F:isomerase activity"/>
    <property type="evidence" value="ECO:0007669"/>
    <property type="project" value="UniProtKB-KW"/>
</dbReference>
<name>A0A9X0YT17_9BACI</name>
<evidence type="ECO:0000313" key="2">
    <source>
        <dbReference type="Proteomes" id="UP001138793"/>
    </source>
</evidence>
<dbReference type="Gene3D" id="3.40.30.10">
    <property type="entry name" value="Glutaredoxin"/>
    <property type="match status" value="1"/>
</dbReference>
<sequence>MNNNKNMVCDLETGVCGVSEENEMEVIDFNQPKKSINLYYVTDPICSHCWAIEPVLRRFIEQYGDNFNVHTVMGGLLEKWHDGPIDPANGIFKPADVAGHWREVGEHSRMPIDGSLMIDNPVQSSFPPSRVFKVIQKNHNEELAFEYLRRAREALFAFNQNISEKSVMVETVNKLGLDGEAIVNEAEQPIGQQLLEEDFALTRSLGARGFPTIIMINEENKGVKIVGGRPFEYYVDGLKQVLNTEELQPKQQPSLANLLKKEELLFAKEIEVMYDVEQSDLNAFVEKELSADQYQKQEILGEYYFTTTK</sequence>
<organism evidence="1 2">
    <name type="scientific">Oceanobacillus polygoni</name>
    <dbReference type="NCBI Taxonomy" id="1235259"/>
    <lineage>
        <taxon>Bacteria</taxon>
        <taxon>Bacillati</taxon>
        <taxon>Bacillota</taxon>
        <taxon>Bacilli</taxon>
        <taxon>Bacillales</taxon>
        <taxon>Bacillaceae</taxon>
        <taxon>Oceanobacillus</taxon>
    </lineage>
</organism>
<proteinExistence type="predicted"/>
<keyword evidence="1" id="KW-0413">Isomerase</keyword>
<dbReference type="Pfam" id="PF13743">
    <property type="entry name" value="Thioredoxin_5"/>
    <property type="match status" value="1"/>
</dbReference>
<dbReference type="InterPro" id="IPR036249">
    <property type="entry name" value="Thioredoxin-like_sf"/>
</dbReference>
<gene>
    <name evidence="1" type="ORF">J2Z64_002581</name>
</gene>